<feature type="region of interest" description="Disordered" evidence="3">
    <location>
        <begin position="179"/>
        <end position="200"/>
    </location>
</feature>
<dbReference type="EMBL" id="JAKRCV010000015">
    <property type="protein sequence ID" value="MCG7321579.1"/>
    <property type="molecule type" value="Genomic_DNA"/>
</dbReference>
<gene>
    <name evidence="5" type="ORF">MHL29_06680</name>
</gene>
<keyword evidence="6" id="KW-1185">Reference proteome</keyword>
<dbReference type="InterPro" id="IPR046346">
    <property type="entry name" value="Aminoacid_DH-like_N_sf"/>
</dbReference>
<dbReference type="InterPro" id="IPR036291">
    <property type="entry name" value="NAD(P)-bd_dom_sf"/>
</dbReference>
<sequence>MSTRQESYLAGLIGDGVLPSLTPPIHEREAEHHGLRCVYRPVDLHVLGLGADAVGPLLRAGRDLGFNGFNITHPCKQVVIAELDEVVPDAARLGAVNTVVVTEDGRLVGHNTDATGFAWGFTRALPDVAREHVVQIGTGGAGSAVAHALLRSGVRHLHLVDLDVARAAALAALLTTAQGGEPGDEHADEHAPTVTAHGPADVPDLIVGADGLVNCTPVGMHQHPGTPLDLALLHPRLWVADVIYRPMRTQLVEAADALGCRVMEGGWMAVGQAVDAFTILTGRQADEQRMRGHFRELVEAGR</sequence>
<feature type="domain" description="Shikimate dehydrogenase substrate binding N-terminal" evidence="4">
    <location>
        <begin position="12"/>
        <end position="99"/>
    </location>
</feature>
<dbReference type="Gene3D" id="3.40.50.720">
    <property type="entry name" value="NAD(P)-binding Rossmann-like Domain"/>
    <property type="match status" value="1"/>
</dbReference>
<organism evidence="5 6">
    <name type="scientific">Arsenicicoccus bolidensis</name>
    <dbReference type="NCBI Taxonomy" id="229480"/>
    <lineage>
        <taxon>Bacteria</taxon>
        <taxon>Bacillati</taxon>
        <taxon>Actinomycetota</taxon>
        <taxon>Actinomycetes</taxon>
        <taxon>Micrococcales</taxon>
        <taxon>Intrasporangiaceae</taxon>
        <taxon>Arsenicicoccus</taxon>
    </lineage>
</organism>
<dbReference type="InterPro" id="IPR013708">
    <property type="entry name" value="Shikimate_DH-bd_N"/>
</dbReference>
<dbReference type="Pfam" id="PF08501">
    <property type="entry name" value="Shikimate_dh_N"/>
    <property type="match status" value="1"/>
</dbReference>
<dbReference type="Gene3D" id="3.40.50.10860">
    <property type="entry name" value="Leucine Dehydrogenase, chain A, domain 1"/>
    <property type="match status" value="1"/>
</dbReference>
<accession>A0ABS9Q1F0</accession>
<dbReference type="SUPFAM" id="SSF53223">
    <property type="entry name" value="Aminoacid dehydrogenase-like, N-terminal domain"/>
    <property type="match status" value="1"/>
</dbReference>
<dbReference type="PANTHER" id="PTHR21089">
    <property type="entry name" value="SHIKIMATE DEHYDROGENASE"/>
    <property type="match status" value="1"/>
</dbReference>
<comment type="pathway">
    <text evidence="1">Metabolic intermediate biosynthesis; chorismate biosynthesis; chorismate from D-erythrose 4-phosphate and phosphoenolpyruvate: step 4/7.</text>
</comment>
<proteinExistence type="predicted"/>
<evidence type="ECO:0000256" key="2">
    <source>
        <dbReference type="ARBA" id="ARBA00023141"/>
    </source>
</evidence>
<dbReference type="RefSeq" id="WP_239263347.1">
    <property type="nucleotide sequence ID" value="NZ_JAKRCV010000015.1"/>
</dbReference>
<dbReference type="Proteomes" id="UP001521931">
    <property type="component" value="Unassembled WGS sequence"/>
</dbReference>
<name>A0ABS9Q1F0_9MICO</name>
<comment type="caution">
    <text evidence="5">The sequence shown here is derived from an EMBL/GenBank/DDBJ whole genome shotgun (WGS) entry which is preliminary data.</text>
</comment>
<evidence type="ECO:0000256" key="3">
    <source>
        <dbReference type="SAM" id="MobiDB-lite"/>
    </source>
</evidence>
<evidence type="ECO:0000256" key="1">
    <source>
        <dbReference type="ARBA" id="ARBA00004871"/>
    </source>
</evidence>
<dbReference type="SUPFAM" id="SSF51735">
    <property type="entry name" value="NAD(P)-binding Rossmann-fold domains"/>
    <property type="match status" value="1"/>
</dbReference>
<keyword evidence="2" id="KW-0028">Amino-acid biosynthesis</keyword>
<dbReference type="InterPro" id="IPR022893">
    <property type="entry name" value="Shikimate_DH_fam"/>
</dbReference>
<dbReference type="NCBIfam" id="NF009201">
    <property type="entry name" value="PRK12549.1"/>
    <property type="match status" value="1"/>
</dbReference>
<protein>
    <submittedName>
        <fullName evidence="5">Shikimate dehydrogenase</fullName>
    </submittedName>
</protein>
<reference evidence="5 6" key="1">
    <citation type="submission" date="2022-02" db="EMBL/GenBank/DDBJ databases">
        <title>Uncovering new skin microbiome diversity through culturing and metagenomics.</title>
        <authorList>
            <person name="Conlan S."/>
            <person name="Deming C."/>
            <person name="Nisc Comparative Sequencing Program N."/>
            <person name="Segre J.A."/>
        </authorList>
    </citation>
    <scope>NUCLEOTIDE SEQUENCE [LARGE SCALE GENOMIC DNA]</scope>
    <source>
        <strain evidence="5 6">ACRQZ</strain>
    </source>
</reference>
<dbReference type="CDD" id="cd01065">
    <property type="entry name" value="NAD_bind_Shikimate_DH"/>
    <property type="match status" value="1"/>
</dbReference>
<keyword evidence="2" id="KW-0057">Aromatic amino acid biosynthesis</keyword>
<evidence type="ECO:0000259" key="4">
    <source>
        <dbReference type="Pfam" id="PF08501"/>
    </source>
</evidence>
<evidence type="ECO:0000313" key="6">
    <source>
        <dbReference type="Proteomes" id="UP001521931"/>
    </source>
</evidence>
<dbReference type="PANTHER" id="PTHR21089:SF1">
    <property type="entry name" value="BIFUNCTIONAL 3-DEHYDROQUINATE DEHYDRATASE_SHIKIMATE DEHYDROGENASE, CHLOROPLASTIC"/>
    <property type="match status" value="1"/>
</dbReference>
<evidence type="ECO:0000313" key="5">
    <source>
        <dbReference type="EMBL" id="MCG7321579.1"/>
    </source>
</evidence>